<evidence type="ECO:0000256" key="1">
    <source>
        <dbReference type="ARBA" id="ARBA00022723"/>
    </source>
</evidence>
<accession>A0AAW0ABL7</accession>
<organism evidence="6 7">
    <name type="scientific">Favolaschia claudopus</name>
    <dbReference type="NCBI Taxonomy" id="2862362"/>
    <lineage>
        <taxon>Eukaryota</taxon>
        <taxon>Fungi</taxon>
        <taxon>Dikarya</taxon>
        <taxon>Basidiomycota</taxon>
        <taxon>Agaricomycotina</taxon>
        <taxon>Agaricomycetes</taxon>
        <taxon>Agaricomycetidae</taxon>
        <taxon>Agaricales</taxon>
        <taxon>Marasmiineae</taxon>
        <taxon>Mycenaceae</taxon>
        <taxon>Favolaschia</taxon>
    </lineage>
</organism>
<evidence type="ECO:0000256" key="3">
    <source>
        <dbReference type="ARBA" id="ARBA00022833"/>
    </source>
</evidence>
<sequence>MEVVVEDQDPACSAMGQTLDQLIDIANRVEPDSLQPRPEELMPTTMPALVAFHAVFHELPGCLGTARRFCELYDTWLAQGTEFCAACRTQHHLKTCSKCKAVYYCGVECQREDWVKQHRRECEALKGLRRQSMIQMDGCIEKQRW</sequence>
<proteinExistence type="predicted"/>
<dbReference type="InterPro" id="IPR002893">
    <property type="entry name" value="Znf_MYND"/>
</dbReference>
<evidence type="ECO:0000256" key="2">
    <source>
        <dbReference type="ARBA" id="ARBA00022771"/>
    </source>
</evidence>
<gene>
    <name evidence="6" type="ORF">R3P38DRAFT_1698876</name>
</gene>
<comment type="caution">
    <text evidence="6">The sequence shown here is derived from an EMBL/GenBank/DDBJ whole genome shotgun (WGS) entry which is preliminary data.</text>
</comment>
<keyword evidence="2 4" id="KW-0863">Zinc-finger</keyword>
<evidence type="ECO:0000256" key="4">
    <source>
        <dbReference type="PROSITE-ProRule" id="PRU00134"/>
    </source>
</evidence>
<name>A0AAW0ABL7_9AGAR</name>
<evidence type="ECO:0000259" key="5">
    <source>
        <dbReference type="PROSITE" id="PS50865"/>
    </source>
</evidence>
<feature type="domain" description="MYND-type" evidence="5">
    <location>
        <begin position="84"/>
        <end position="122"/>
    </location>
</feature>
<keyword evidence="1" id="KW-0479">Metal-binding</keyword>
<dbReference type="EMBL" id="JAWWNJ010000075">
    <property type="protein sequence ID" value="KAK7006547.1"/>
    <property type="molecule type" value="Genomic_DNA"/>
</dbReference>
<dbReference type="AlphaFoldDB" id="A0AAW0ABL7"/>
<protein>
    <recommendedName>
        <fullName evidence="5">MYND-type domain-containing protein</fullName>
    </recommendedName>
</protein>
<dbReference type="PROSITE" id="PS01360">
    <property type="entry name" value="ZF_MYND_1"/>
    <property type="match status" value="1"/>
</dbReference>
<dbReference type="Pfam" id="PF01753">
    <property type="entry name" value="zf-MYND"/>
    <property type="match status" value="1"/>
</dbReference>
<dbReference type="GO" id="GO:0008270">
    <property type="term" value="F:zinc ion binding"/>
    <property type="evidence" value="ECO:0007669"/>
    <property type="project" value="UniProtKB-KW"/>
</dbReference>
<dbReference type="SUPFAM" id="SSF144232">
    <property type="entry name" value="HIT/MYND zinc finger-like"/>
    <property type="match status" value="1"/>
</dbReference>
<keyword evidence="3" id="KW-0862">Zinc</keyword>
<evidence type="ECO:0000313" key="6">
    <source>
        <dbReference type="EMBL" id="KAK7006547.1"/>
    </source>
</evidence>
<dbReference type="Gene3D" id="6.10.140.2220">
    <property type="match status" value="1"/>
</dbReference>
<dbReference type="PROSITE" id="PS50865">
    <property type="entry name" value="ZF_MYND_2"/>
    <property type="match status" value="1"/>
</dbReference>
<keyword evidence="7" id="KW-1185">Reference proteome</keyword>
<evidence type="ECO:0000313" key="7">
    <source>
        <dbReference type="Proteomes" id="UP001362999"/>
    </source>
</evidence>
<dbReference type="Proteomes" id="UP001362999">
    <property type="component" value="Unassembled WGS sequence"/>
</dbReference>
<reference evidence="6 7" key="1">
    <citation type="journal article" date="2024" name="J Genomics">
        <title>Draft genome sequencing and assembly of Favolaschia claudopus CIRM-BRFM 2984 isolated from oak limbs.</title>
        <authorList>
            <person name="Navarro D."/>
            <person name="Drula E."/>
            <person name="Chaduli D."/>
            <person name="Cazenave R."/>
            <person name="Ahrendt S."/>
            <person name="Wang J."/>
            <person name="Lipzen A."/>
            <person name="Daum C."/>
            <person name="Barry K."/>
            <person name="Grigoriev I.V."/>
            <person name="Favel A."/>
            <person name="Rosso M.N."/>
            <person name="Martin F."/>
        </authorList>
    </citation>
    <scope>NUCLEOTIDE SEQUENCE [LARGE SCALE GENOMIC DNA]</scope>
    <source>
        <strain evidence="6 7">CIRM-BRFM 2984</strain>
    </source>
</reference>